<dbReference type="AlphaFoldDB" id="A0A7W3PP01"/>
<feature type="active site" description="Proton donor" evidence="13">
    <location>
        <position position="136"/>
    </location>
</feature>
<comment type="catalytic activity">
    <reaction evidence="12 13">
        <text>(S)-2,3,4,5-tetrahydrodipicolinate + NAD(+) + H2O = (2S,4S)-4-hydroxy-2,3,4,5-tetrahydrodipicolinate + NADH + H(+)</text>
        <dbReference type="Rhea" id="RHEA:35323"/>
        <dbReference type="ChEBI" id="CHEBI:15377"/>
        <dbReference type="ChEBI" id="CHEBI:15378"/>
        <dbReference type="ChEBI" id="CHEBI:16845"/>
        <dbReference type="ChEBI" id="CHEBI:57540"/>
        <dbReference type="ChEBI" id="CHEBI:57945"/>
        <dbReference type="ChEBI" id="CHEBI:67139"/>
        <dbReference type="EC" id="1.17.1.8"/>
    </reaction>
</comment>
<keyword evidence="7 13" id="KW-0520">NAD</keyword>
<feature type="domain" description="Dihydrodipicolinate reductase N-terminal" evidence="14">
    <location>
        <begin position="3"/>
        <end position="105"/>
    </location>
</feature>
<dbReference type="Pfam" id="PF01113">
    <property type="entry name" value="DapB_N"/>
    <property type="match status" value="1"/>
</dbReference>
<gene>
    <name evidence="13" type="primary">dapB</name>
    <name evidence="16" type="ORF">FB555_000837</name>
</gene>
<dbReference type="GO" id="GO:0051287">
    <property type="term" value="F:NAD binding"/>
    <property type="evidence" value="ECO:0007669"/>
    <property type="project" value="UniProtKB-UniRule"/>
</dbReference>
<dbReference type="EC" id="1.17.1.8" evidence="10 13"/>
<dbReference type="SUPFAM" id="SSF55347">
    <property type="entry name" value="Glyceraldehyde-3-phosphate dehydrogenase-like, C-terminal domain"/>
    <property type="match status" value="1"/>
</dbReference>
<comment type="caution">
    <text evidence="16">The sequence shown here is derived from an EMBL/GenBank/DDBJ whole genome shotgun (WGS) entry which is preliminary data.</text>
</comment>
<dbReference type="UniPathway" id="UPA00034">
    <property type="reaction ID" value="UER00018"/>
</dbReference>
<dbReference type="NCBIfam" id="TIGR00036">
    <property type="entry name" value="dapB"/>
    <property type="match status" value="1"/>
</dbReference>
<evidence type="ECO:0000256" key="13">
    <source>
        <dbReference type="HAMAP-Rule" id="MF_00102"/>
    </source>
</evidence>
<comment type="caution">
    <text evidence="13">Lacks conserved residue(s) required for the propagation of feature annotation.</text>
</comment>
<dbReference type="Pfam" id="PF05173">
    <property type="entry name" value="DapB_C"/>
    <property type="match status" value="1"/>
</dbReference>
<proteinExistence type="inferred from homology"/>
<evidence type="ECO:0000256" key="4">
    <source>
        <dbReference type="ARBA" id="ARBA00022857"/>
    </source>
</evidence>
<evidence type="ECO:0000259" key="14">
    <source>
        <dbReference type="Pfam" id="PF01113"/>
    </source>
</evidence>
<dbReference type="InterPro" id="IPR023940">
    <property type="entry name" value="DHDPR_bac"/>
</dbReference>
<feature type="binding site" evidence="13">
    <location>
        <begin position="9"/>
        <end position="14"/>
    </location>
    <ligand>
        <name>NAD(+)</name>
        <dbReference type="ChEBI" id="CHEBI:57540"/>
    </ligand>
</feature>
<evidence type="ECO:0000256" key="2">
    <source>
        <dbReference type="ARBA" id="ARBA00022490"/>
    </source>
</evidence>
<dbReference type="Gene3D" id="3.30.360.10">
    <property type="entry name" value="Dihydrodipicolinate Reductase, domain 2"/>
    <property type="match status" value="1"/>
</dbReference>
<dbReference type="HAMAP" id="MF_00102">
    <property type="entry name" value="DapB"/>
    <property type="match status" value="1"/>
</dbReference>
<keyword evidence="4 13" id="KW-0521">NADP</keyword>
<evidence type="ECO:0000256" key="12">
    <source>
        <dbReference type="ARBA" id="ARBA00049396"/>
    </source>
</evidence>
<evidence type="ECO:0000256" key="9">
    <source>
        <dbReference type="ARBA" id="ARBA00037922"/>
    </source>
</evidence>
<keyword evidence="3 13" id="KW-0028">Amino-acid biosynthesis</keyword>
<accession>A0A7W3PP01</accession>
<evidence type="ECO:0000256" key="1">
    <source>
        <dbReference type="ARBA" id="ARBA00006642"/>
    </source>
</evidence>
<keyword evidence="6 13" id="KW-0560">Oxidoreductase</keyword>
<keyword evidence="5 13" id="KW-0220">Diaminopimelate biosynthesis</keyword>
<sequence>MSISVAVVGASGKLGSLVCRLISASEDFHVAAELGSSSDLTEALVADVIVDVSLPSISRKVLELALAHEKSILIGTSGWSAERIASVEPLIAEHPEVGVIFISNFSIGSAVASHLAALAARHFDSIEIVETHGVHKVDSPSGTAVSTAERIAKARDSDVSAPHADQRARGQLVAGVPVHSLRMQGVIAQQEVIFGGVGETVRITHTTLSDRSYEAGIMAALRALPGLKGKLVGLDRVLKISERIA</sequence>
<dbReference type="RefSeq" id="WP_182484139.1">
    <property type="nucleotide sequence ID" value="NZ_JACGWU010000001.1"/>
</dbReference>
<evidence type="ECO:0000256" key="8">
    <source>
        <dbReference type="ARBA" id="ARBA00023154"/>
    </source>
</evidence>
<evidence type="ECO:0000256" key="6">
    <source>
        <dbReference type="ARBA" id="ARBA00023002"/>
    </source>
</evidence>
<dbReference type="GO" id="GO:0008839">
    <property type="term" value="F:4-hydroxy-tetrahydrodipicolinate reductase"/>
    <property type="evidence" value="ECO:0007669"/>
    <property type="project" value="UniProtKB-UniRule"/>
</dbReference>
<dbReference type="GO" id="GO:0005829">
    <property type="term" value="C:cytosol"/>
    <property type="evidence" value="ECO:0007669"/>
    <property type="project" value="TreeGrafter"/>
</dbReference>
<dbReference type="SUPFAM" id="SSF51735">
    <property type="entry name" value="NAD(P)-binding Rossmann-fold domains"/>
    <property type="match status" value="1"/>
</dbReference>
<organism evidence="16 17">
    <name type="scientific">Alpinimonas psychrophila</name>
    <dbReference type="NCBI Taxonomy" id="748908"/>
    <lineage>
        <taxon>Bacteria</taxon>
        <taxon>Bacillati</taxon>
        <taxon>Actinomycetota</taxon>
        <taxon>Actinomycetes</taxon>
        <taxon>Micrococcales</taxon>
        <taxon>Microbacteriaceae</taxon>
        <taxon>Alpinimonas</taxon>
    </lineage>
</organism>
<keyword evidence="17" id="KW-1185">Reference proteome</keyword>
<dbReference type="GO" id="GO:0016726">
    <property type="term" value="F:oxidoreductase activity, acting on CH or CH2 groups, NAD or NADP as acceptor"/>
    <property type="evidence" value="ECO:0007669"/>
    <property type="project" value="UniProtKB-UniRule"/>
</dbReference>
<evidence type="ECO:0000259" key="15">
    <source>
        <dbReference type="Pfam" id="PF05173"/>
    </source>
</evidence>
<dbReference type="InterPro" id="IPR000846">
    <property type="entry name" value="DapB_N"/>
</dbReference>
<dbReference type="PANTHER" id="PTHR20836:SF0">
    <property type="entry name" value="4-HYDROXY-TETRAHYDRODIPICOLINATE REDUCTASE 1, CHLOROPLASTIC-RELATED"/>
    <property type="match status" value="1"/>
</dbReference>
<comment type="pathway">
    <text evidence="9 13">Amino-acid biosynthesis; L-lysine biosynthesis via DAP pathway; (S)-tetrahydrodipicolinate from L-aspartate: step 4/4.</text>
</comment>
<evidence type="ECO:0000256" key="10">
    <source>
        <dbReference type="ARBA" id="ARBA00038983"/>
    </source>
</evidence>
<dbReference type="Gene3D" id="3.40.50.720">
    <property type="entry name" value="NAD(P)-binding Rossmann-like Domain"/>
    <property type="match status" value="1"/>
</dbReference>
<evidence type="ECO:0000313" key="17">
    <source>
        <dbReference type="Proteomes" id="UP000524237"/>
    </source>
</evidence>
<evidence type="ECO:0000256" key="11">
    <source>
        <dbReference type="ARBA" id="ARBA00049080"/>
    </source>
</evidence>
<comment type="subcellular location">
    <subcellularLocation>
        <location evidence="13">Cytoplasm</location>
    </subcellularLocation>
</comment>
<protein>
    <recommendedName>
        <fullName evidence="10 13">4-hydroxy-tetrahydrodipicolinate reductase</fullName>
        <shortName evidence="13">HTPA reductase</shortName>
        <ecNumber evidence="10 13">1.17.1.8</ecNumber>
    </recommendedName>
</protein>
<name>A0A7W3PP01_9MICO</name>
<dbReference type="GO" id="GO:0050661">
    <property type="term" value="F:NADP binding"/>
    <property type="evidence" value="ECO:0007669"/>
    <property type="project" value="UniProtKB-UniRule"/>
</dbReference>
<feature type="binding site" evidence="13">
    <location>
        <begin position="142"/>
        <end position="143"/>
    </location>
    <ligand>
        <name>(S)-2,3,4,5-tetrahydrodipicolinate</name>
        <dbReference type="ChEBI" id="CHEBI:16845"/>
    </ligand>
</feature>
<dbReference type="PIRSF" id="PIRSF000161">
    <property type="entry name" value="DHPR"/>
    <property type="match status" value="1"/>
</dbReference>
<comment type="catalytic activity">
    <reaction evidence="11 13">
        <text>(S)-2,3,4,5-tetrahydrodipicolinate + NADP(+) + H2O = (2S,4S)-4-hydroxy-2,3,4,5-tetrahydrodipicolinate + NADPH + H(+)</text>
        <dbReference type="Rhea" id="RHEA:35331"/>
        <dbReference type="ChEBI" id="CHEBI:15377"/>
        <dbReference type="ChEBI" id="CHEBI:15378"/>
        <dbReference type="ChEBI" id="CHEBI:16845"/>
        <dbReference type="ChEBI" id="CHEBI:57783"/>
        <dbReference type="ChEBI" id="CHEBI:58349"/>
        <dbReference type="ChEBI" id="CHEBI:67139"/>
        <dbReference type="EC" id="1.17.1.8"/>
    </reaction>
</comment>
<evidence type="ECO:0000256" key="3">
    <source>
        <dbReference type="ARBA" id="ARBA00022605"/>
    </source>
</evidence>
<comment type="similarity">
    <text evidence="1 13">Belongs to the DapB family.</text>
</comment>
<dbReference type="EMBL" id="JACGWU010000001">
    <property type="protein sequence ID" value="MBA8828766.1"/>
    <property type="molecule type" value="Genomic_DNA"/>
</dbReference>
<feature type="domain" description="Dihydrodipicolinate reductase C-terminal" evidence="15">
    <location>
        <begin position="110"/>
        <end position="238"/>
    </location>
</feature>
<dbReference type="PANTHER" id="PTHR20836">
    <property type="entry name" value="DIHYDRODIPICOLINATE REDUCTASE"/>
    <property type="match status" value="1"/>
</dbReference>
<keyword evidence="8 13" id="KW-0457">Lysine biosynthesis</keyword>
<feature type="active site" description="Proton donor/acceptor" evidence="13">
    <location>
        <position position="132"/>
    </location>
</feature>
<comment type="function">
    <text evidence="13">Catalyzes the conversion of 4-hydroxy-tetrahydrodipicolinate (HTPA) to tetrahydrodipicolinate.</text>
</comment>
<dbReference type="InterPro" id="IPR022664">
    <property type="entry name" value="DapB_N_CS"/>
</dbReference>
<keyword evidence="2 13" id="KW-0963">Cytoplasm</keyword>
<dbReference type="InterPro" id="IPR036291">
    <property type="entry name" value="NAD(P)-bd_dom_sf"/>
</dbReference>
<evidence type="ECO:0000313" key="16">
    <source>
        <dbReference type="EMBL" id="MBA8828766.1"/>
    </source>
</evidence>
<comment type="caution">
    <text evidence="13">Was originally thought to be a dihydrodipicolinate reductase (DHDPR), catalyzing the conversion of dihydrodipicolinate to tetrahydrodipicolinate. However, it was shown in E.coli that the substrate of the enzymatic reaction is not dihydrodipicolinate (DHDP) but in fact (2S,4S)-4-hydroxy-2,3,4,5-tetrahydrodipicolinic acid (HTPA), the product released by the DapA-catalyzed reaction.</text>
</comment>
<comment type="subunit">
    <text evidence="13">Homotetramer.</text>
</comment>
<feature type="binding site" evidence="13">
    <location>
        <begin position="75"/>
        <end position="77"/>
    </location>
    <ligand>
        <name>NAD(+)</name>
        <dbReference type="ChEBI" id="CHEBI:57540"/>
    </ligand>
</feature>
<dbReference type="Proteomes" id="UP000524237">
    <property type="component" value="Unassembled WGS sequence"/>
</dbReference>
<dbReference type="InterPro" id="IPR022663">
    <property type="entry name" value="DapB_C"/>
</dbReference>
<evidence type="ECO:0000256" key="7">
    <source>
        <dbReference type="ARBA" id="ARBA00023027"/>
    </source>
</evidence>
<reference evidence="16 17" key="1">
    <citation type="submission" date="2020-07" db="EMBL/GenBank/DDBJ databases">
        <title>Sequencing the genomes of 1000 actinobacteria strains.</title>
        <authorList>
            <person name="Klenk H.-P."/>
        </authorList>
    </citation>
    <scope>NUCLEOTIDE SEQUENCE [LARGE SCALE GENOMIC DNA]</scope>
    <source>
        <strain evidence="16 17">DSM 23737</strain>
    </source>
</reference>
<evidence type="ECO:0000256" key="5">
    <source>
        <dbReference type="ARBA" id="ARBA00022915"/>
    </source>
</evidence>
<dbReference type="FunFam" id="3.30.360.10:FF:000009">
    <property type="entry name" value="4-hydroxy-tetrahydrodipicolinate reductase"/>
    <property type="match status" value="1"/>
</dbReference>
<dbReference type="GO" id="GO:0019877">
    <property type="term" value="P:diaminopimelate biosynthetic process"/>
    <property type="evidence" value="ECO:0007669"/>
    <property type="project" value="UniProtKB-UniRule"/>
</dbReference>
<dbReference type="GO" id="GO:0009089">
    <property type="term" value="P:lysine biosynthetic process via diaminopimelate"/>
    <property type="evidence" value="ECO:0007669"/>
    <property type="project" value="UniProtKB-UniRule"/>
</dbReference>
<dbReference type="PROSITE" id="PS01298">
    <property type="entry name" value="DAPB"/>
    <property type="match status" value="1"/>
</dbReference>